<keyword evidence="1" id="KW-0472">Membrane</keyword>
<name>A0A6C0JYL6_9ZZZZ</name>
<keyword evidence="1" id="KW-1133">Transmembrane helix</keyword>
<evidence type="ECO:0000256" key="1">
    <source>
        <dbReference type="SAM" id="Phobius"/>
    </source>
</evidence>
<keyword evidence="1" id="KW-0812">Transmembrane</keyword>
<sequence>MHKQSKTAGGLMNVDFGEMISRLVKYSLEGLVVAVAAFWIPKFFKGASPPLSQIGMIGLVALATFAILDTYAPSVGSSARTGAGFGIGASLVGFPGGIPPV</sequence>
<protein>
    <submittedName>
        <fullName evidence="2">Uncharacterized protein</fullName>
    </submittedName>
</protein>
<reference evidence="2" key="1">
    <citation type="journal article" date="2020" name="Nature">
        <title>Giant virus diversity and host interactions through global metagenomics.</title>
        <authorList>
            <person name="Schulz F."/>
            <person name="Roux S."/>
            <person name="Paez-Espino D."/>
            <person name="Jungbluth S."/>
            <person name="Walsh D.A."/>
            <person name="Denef V.J."/>
            <person name="McMahon K.D."/>
            <person name="Konstantinidis K.T."/>
            <person name="Eloe-Fadrosh E.A."/>
            <person name="Kyrpides N.C."/>
            <person name="Woyke T."/>
        </authorList>
    </citation>
    <scope>NUCLEOTIDE SEQUENCE</scope>
    <source>
        <strain evidence="2">GVMAG-S-1101164-164</strain>
    </source>
</reference>
<proteinExistence type="predicted"/>
<dbReference type="AlphaFoldDB" id="A0A6C0JYL6"/>
<accession>A0A6C0JYL6</accession>
<dbReference type="EMBL" id="MN740747">
    <property type="protein sequence ID" value="QHU09926.1"/>
    <property type="molecule type" value="Genomic_DNA"/>
</dbReference>
<evidence type="ECO:0000313" key="2">
    <source>
        <dbReference type="EMBL" id="QHU09926.1"/>
    </source>
</evidence>
<feature type="transmembrane region" description="Helical" evidence="1">
    <location>
        <begin position="26"/>
        <end position="44"/>
    </location>
</feature>
<feature type="transmembrane region" description="Helical" evidence="1">
    <location>
        <begin position="50"/>
        <end position="68"/>
    </location>
</feature>
<organism evidence="2">
    <name type="scientific">viral metagenome</name>
    <dbReference type="NCBI Taxonomy" id="1070528"/>
    <lineage>
        <taxon>unclassified sequences</taxon>
        <taxon>metagenomes</taxon>
        <taxon>organismal metagenomes</taxon>
    </lineage>
</organism>